<feature type="non-terminal residue" evidence="3">
    <location>
        <position position="351"/>
    </location>
</feature>
<feature type="transmembrane region" description="Helical" evidence="1">
    <location>
        <begin position="83"/>
        <end position="103"/>
    </location>
</feature>
<evidence type="ECO:0000313" key="3">
    <source>
        <dbReference type="EMBL" id="MBJ7599629.1"/>
    </source>
</evidence>
<keyword evidence="3" id="KW-0012">Acyltransferase</keyword>
<dbReference type="Pfam" id="PF01757">
    <property type="entry name" value="Acyl_transf_3"/>
    <property type="match status" value="1"/>
</dbReference>
<proteinExistence type="predicted"/>
<dbReference type="EMBL" id="JAEKNR010000164">
    <property type="protein sequence ID" value="MBJ7599629.1"/>
    <property type="molecule type" value="Genomic_DNA"/>
</dbReference>
<keyword evidence="4" id="KW-1185">Reference proteome</keyword>
<dbReference type="PANTHER" id="PTHR23028:SF53">
    <property type="entry name" value="ACYL_TRANSF_3 DOMAIN-CONTAINING PROTEIN"/>
    <property type="match status" value="1"/>
</dbReference>
<feature type="transmembrane region" description="Helical" evidence="1">
    <location>
        <begin position="237"/>
        <end position="255"/>
    </location>
</feature>
<feature type="transmembrane region" description="Helical" evidence="1">
    <location>
        <begin position="324"/>
        <end position="346"/>
    </location>
</feature>
<dbReference type="GO" id="GO:0016747">
    <property type="term" value="F:acyltransferase activity, transferring groups other than amino-acyl groups"/>
    <property type="evidence" value="ECO:0007669"/>
    <property type="project" value="InterPro"/>
</dbReference>
<evidence type="ECO:0000259" key="2">
    <source>
        <dbReference type="Pfam" id="PF01757"/>
    </source>
</evidence>
<feature type="transmembrane region" description="Helical" evidence="1">
    <location>
        <begin position="149"/>
        <end position="165"/>
    </location>
</feature>
<reference evidence="3" key="1">
    <citation type="submission" date="2020-10" db="EMBL/GenBank/DDBJ databases">
        <title>Ca. Dormibacterota MAGs.</title>
        <authorList>
            <person name="Montgomery K."/>
        </authorList>
    </citation>
    <scope>NUCLEOTIDE SEQUENCE [LARGE SCALE GENOMIC DNA]</scope>
    <source>
        <strain evidence="3">SC8812_S17_10</strain>
    </source>
</reference>
<dbReference type="GO" id="GO:0016020">
    <property type="term" value="C:membrane"/>
    <property type="evidence" value="ECO:0007669"/>
    <property type="project" value="TreeGrafter"/>
</dbReference>
<accession>A0A934NAC2</accession>
<dbReference type="PANTHER" id="PTHR23028">
    <property type="entry name" value="ACETYLTRANSFERASE"/>
    <property type="match status" value="1"/>
</dbReference>
<feature type="transmembrane region" description="Helical" evidence="1">
    <location>
        <begin position="172"/>
        <end position="195"/>
    </location>
</feature>
<evidence type="ECO:0000313" key="4">
    <source>
        <dbReference type="Proteomes" id="UP000612893"/>
    </source>
</evidence>
<feature type="transmembrane region" description="Helical" evidence="1">
    <location>
        <begin position="293"/>
        <end position="312"/>
    </location>
</feature>
<keyword evidence="1" id="KW-1133">Transmembrane helix</keyword>
<evidence type="ECO:0000256" key="1">
    <source>
        <dbReference type="SAM" id="Phobius"/>
    </source>
</evidence>
<keyword evidence="1" id="KW-0472">Membrane</keyword>
<dbReference type="RefSeq" id="WP_338203188.1">
    <property type="nucleotide sequence ID" value="NZ_JAEKNR010000164.1"/>
</dbReference>
<sequence length="351" mass="39376">MAPPERATREVLHIPSLDGIRAASVMLVFAAHAGLKDRVPGNFGVTVFFFLSGYLITTLLRAEKERTAHISLRSFYLRRVLRIFPPYYLVLMLATLLTVTGALPGPRIQPDALLSQVLYLTNYRIVRHGWWDGLAPGTWIFWSLSVEEYFYLGFPLLYLALLRWLPGRRRQALVLVGLCGLVLAWRLILVLLLGVPKDRTYIATDTRIDSILFGCILGLIGNPVLDSTRVPERAWKLALVPLALAGLLVSFLVRSPHFQETIRYSLQGLCLFPLFVTAVRWPDWLPVRWLNVGWVKFLGVLSYSIYLVHPAVLWGVGSWTRLPAVAQAAAGLVLTLVIALAIYLVVERPAA</sequence>
<comment type="caution">
    <text evidence="3">The sequence shown here is derived from an EMBL/GenBank/DDBJ whole genome shotgun (WGS) entry which is preliminary data.</text>
</comment>
<feature type="transmembrane region" description="Helical" evidence="1">
    <location>
        <begin position="43"/>
        <end position="62"/>
    </location>
</feature>
<keyword evidence="1" id="KW-0812">Transmembrane</keyword>
<dbReference type="AlphaFoldDB" id="A0A934NAC2"/>
<keyword evidence="3" id="KW-0808">Transferase</keyword>
<dbReference type="InterPro" id="IPR050879">
    <property type="entry name" value="Acyltransferase_3"/>
</dbReference>
<gene>
    <name evidence="3" type="ORF">JF922_16315</name>
</gene>
<dbReference type="Proteomes" id="UP000612893">
    <property type="component" value="Unassembled WGS sequence"/>
</dbReference>
<protein>
    <submittedName>
        <fullName evidence="3">Acyltransferase</fullName>
    </submittedName>
</protein>
<dbReference type="GO" id="GO:0009103">
    <property type="term" value="P:lipopolysaccharide biosynthetic process"/>
    <property type="evidence" value="ECO:0007669"/>
    <property type="project" value="TreeGrafter"/>
</dbReference>
<feature type="domain" description="Acyltransferase 3" evidence="2">
    <location>
        <begin position="15"/>
        <end position="343"/>
    </location>
</feature>
<name>A0A934NAC2_9BACT</name>
<organism evidence="3 4">
    <name type="scientific">Candidatus Nephthysia bennettiae</name>
    <dbReference type="NCBI Taxonomy" id="3127016"/>
    <lineage>
        <taxon>Bacteria</taxon>
        <taxon>Bacillati</taxon>
        <taxon>Candidatus Dormiibacterota</taxon>
        <taxon>Candidatus Dormibacteria</taxon>
        <taxon>Candidatus Dormibacterales</taxon>
        <taxon>Candidatus Dormibacteraceae</taxon>
        <taxon>Candidatus Nephthysia</taxon>
    </lineage>
</organism>
<dbReference type="InterPro" id="IPR002656">
    <property type="entry name" value="Acyl_transf_3_dom"/>
</dbReference>